<sequence length="109" mass="13030">MRSLPPPRYSRYRRIKRINRSVWIFITKGRISDSDAFVKFRKPYISKIRPSRVTKRTTARPKVRDRVSRRVVNGTPSTVGSFARTMACFSGMFPFRRRKTRMMKMDLRL</sequence>
<keyword evidence="2" id="KW-1185">Reference proteome</keyword>
<gene>
    <name evidence="1" type="ORF">KUCA_T00004390001</name>
</gene>
<dbReference type="AlphaFoldDB" id="W6MQ01"/>
<evidence type="ECO:0000313" key="1">
    <source>
        <dbReference type="EMBL" id="CDK28408.1"/>
    </source>
</evidence>
<reference evidence="1" key="2">
    <citation type="submission" date="2014-02" db="EMBL/GenBank/DDBJ databases">
        <title>Complete DNA sequence of /Kuraishia capsulata/ illustrates novel genomic features among budding yeasts (/Saccharomycotina/).</title>
        <authorList>
            <person name="Morales L."/>
            <person name="Noel B."/>
            <person name="Porcel B."/>
            <person name="Marcet-Houben M."/>
            <person name="Hullo M-F."/>
            <person name="Sacerdot C."/>
            <person name="Tekaia F."/>
            <person name="Leh-Louis V."/>
            <person name="Despons L."/>
            <person name="Khanna V."/>
            <person name="Aury J-M."/>
            <person name="Barbe V."/>
            <person name="Couloux A."/>
            <person name="Labadie K."/>
            <person name="Pelletier E."/>
            <person name="Souciet J-L."/>
            <person name="Boekhout T."/>
            <person name="Gabaldon T."/>
            <person name="Wincker P."/>
            <person name="Dujon B."/>
        </authorList>
    </citation>
    <scope>NUCLEOTIDE SEQUENCE</scope>
    <source>
        <strain evidence="1">CBS 1993</strain>
    </source>
</reference>
<name>W6MQ01_9ASCO</name>
<dbReference type="EMBL" id="HG793129">
    <property type="protein sequence ID" value="CDK28408.1"/>
    <property type="molecule type" value="Genomic_DNA"/>
</dbReference>
<dbReference type="GeneID" id="34521786"/>
<accession>W6MQ01</accession>
<evidence type="ECO:0000313" key="2">
    <source>
        <dbReference type="Proteomes" id="UP000019384"/>
    </source>
</evidence>
<protein>
    <submittedName>
        <fullName evidence="1">Uncharacterized protein</fullName>
    </submittedName>
</protein>
<organism evidence="1 2">
    <name type="scientific">Kuraishia capsulata CBS 1993</name>
    <dbReference type="NCBI Taxonomy" id="1382522"/>
    <lineage>
        <taxon>Eukaryota</taxon>
        <taxon>Fungi</taxon>
        <taxon>Dikarya</taxon>
        <taxon>Ascomycota</taxon>
        <taxon>Saccharomycotina</taxon>
        <taxon>Pichiomycetes</taxon>
        <taxon>Pichiales</taxon>
        <taxon>Pichiaceae</taxon>
        <taxon>Kuraishia</taxon>
    </lineage>
</organism>
<dbReference type="HOGENOM" id="CLU_170514_0_0_1"/>
<dbReference type="RefSeq" id="XP_022460398.1">
    <property type="nucleotide sequence ID" value="XM_022601120.1"/>
</dbReference>
<proteinExistence type="predicted"/>
<reference evidence="1" key="1">
    <citation type="submission" date="2013-12" db="EMBL/GenBank/DDBJ databases">
        <authorList>
            <person name="Genoscope - CEA"/>
        </authorList>
    </citation>
    <scope>NUCLEOTIDE SEQUENCE</scope>
    <source>
        <strain evidence="1">CBS 1993</strain>
    </source>
</reference>
<dbReference type="Proteomes" id="UP000019384">
    <property type="component" value="Unassembled WGS sequence"/>
</dbReference>